<sequence length="77" mass="8788">MVFFFSHFCVSPFISTQGFFNISLVNNFTRALISFPPLPSITKSHPSARLFYGKLAFCALDEAELSNERGGRRRFLH</sequence>
<dbReference type="GO" id="GO:0006508">
    <property type="term" value="P:proteolysis"/>
    <property type="evidence" value="ECO:0007669"/>
    <property type="project" value="UniProtKB-KW"/>
</dbReference>
<comment type="caution">
    <text evidence="1">The sequence shown here is derived from an EMBL/GenBank/DDBJ whole genome shotgun (WGS) entry which is preliminary data.</text>
</comment>
<evidence type="ECO:0000313" key="3">
    <source>
        <dbReference type="Proteomes" id="UP001140949"/>
    </source>
</evidence>
<keyword evidence="3" id="KW-1185">Reference proteome</keyword>
<evidence type="ECO:0000313" key="2">
    <source>
        <dbReference type="EMBL" id="KAJ6842012.1"/>
    </source>
</evidence>
<protein>
    <submittedName>
        <fullName evidence="1">26S protease regulatory subunit S10B-like protein B</fullName>
    </submittedName>
</protein>
<proteinExistence type="predicted"/>
<keyword evidence="1" id="KW-0378">Hydrolase</keyword>
<accession>A0AAX6EM25</accession>
<dbReference type="GO" id="GO:0008233">
    <property type="term" value="F:peptidase activity"/>
    <property type="evidence" value="ECO:0007669"/>
    <property type="project" value="UniProtKB-KW"/>
</dbReference>
<dbReference type="EMBL" id="JANAVB010035817">
    <property type="protein sequence ID" value="KAJ6804875.1"/>
    <property type="molecule type" value="Genomic_DNA"/>
</dbReference>
<name>A0AAX6EM25_IRIPA</name>
<reference evidence="1" key="2">
    <citation type="submission" date="2023-04" db="EMBL/GenBank/DDBJ databases">
        <authorList>
            <person name="Bruccoleri R.E."/>
            <person name="Oakeley E.J."/>
            <person name="Faust A.-M."/>
            <person name="Dessus-Babus S."/>
            <person name="Altorfer M."/>
            <person name="Burckhardt D."/>
            <person name="Oertli M."/>
            <person name="Naumann U."/>
            <person name="Petersen F."/>
            <person name="Wong J."/>
        </authorList>
    </citation>
    <scope>NUCLEOTIDE SEQUENCE</scope>
    <source>
        <strain evidence="1">GSM-AAB239-AS_SAM_17_03QT</strain>
        <tissue evidence="1">Leaf</tissue>
    </source>
</reference>
<reference evidence="1" key="1">
    <citation type="journal article" date="2023" name="GigaByte">
        <title>Genome assembly of the bearded iris, Iris pallida Lam.</title>
        <authorList>
            <person name="Bruccoleri R.E."/>
            <person name="Oakeley E.J."/>
            <person name="Faust A.M.E."/>
            <person name="Altorfer M."/>
            <person name="Dessus-Babus S."/>
            <person name="Burckhardt D."/>
            <person name="Oertli M."/>
            <person name="Naumann U."/>
            <person name="Petersen F."/>
            <person name="Wong J."/>
        </authorList>
    </citation>
    <scope>NUCLEOTIDE SEQUENCE</scope>
    <source>
        <strain evidence="1">GSM-AAB239-AS_SAM_17_03QT</strain>
    </source>
</reference>
<dbReference type="EMBL" id="JANAVB010008197">
    <property type="protein sequence ID" value="KAJ6842012.1"/>
    <property type="molecule type" value="Genomic_DNA"/>
</dbReference>
<evidence type="ECO:0000313" key="1">
    <source>
        <dbReference type="EMBL" id="KAJ6804875.1"/>
    </source>
</evidence>
<gene>
    <name evidence="1" type="ORF">M6B38_185200</name>
    <name evidence="2" type="ORF">M6B38_304115</name>
</gene>
<organism evidence="1 3">
    <name type="scientific">Iris pallida</name>
    <name type="common">Sweet iris</name>
    <dbReference type="NCBI Taxonomy" id="29817"/>
    <lineage>
        <taxon>Eukaryota</taxon>
        <taxon>Viridiplantae</taxon>
        <taxon>Streptophyta</taxon>
        <taxon>Embryophyta</taxon>
        <taxon>Tracheophyta</taxon>
        <taxon>Spermatophyta</taxon>
        <taxon>Magnoliopsida</taxon>
        <taxon>Liliopsida</taxon>
        <taxon>Asparagales</taxon>
        <taxon>Iridaceae</taxon>
        <taxon>Iridoideae</taxon>
        <taxon>Irideae</taxon>
        <taxon>Iris</taxon>
    </lineage>
</organism>
<keyword evidence="1" id="KW-0645">Protease</keyword>
<dbReference type="Proteomes" id="UP001140949">
    <property type="component" value="Unassembled WGS sequence"/>
</dbReference>
<dbReference type="AlphaFoldDB" id="A0AAX6EM25"/>